<dbReference type="SMART" id="SM00220">
    <property type="entry name" value="S_TKc"/>
    <property type="match status" value="1"/>
</dbReference>
<feature type="domain" description="Protein kinase" evidence="2">
    <location>
        <begin position="120"/>
        <end position="361"/>
    </location>
</feature>
<accession>A0A8S1FE05</accession>
<dbReference type="GO" id="GO:0004674">
    <property type="term" value="F:protein serine/threonine kinase activity"/>
    <property type="evidence" value="ECO:0007669"/>
    <property type="project" value="TreeGrafter"/>
</dbReference>
<proteinExistence type="predicted"/>
<dbReference type="EMBL" id="CADEPM010000011">
    <property type="protein sequence ID" value="CAB3410858.1"/>
    <property type="molecule type" value="Genomic_DNA"/>
</dbReference>
<dbReference type="Gene3D" id="3.30.200.20">
    <property type="entry name" value="Phosphorylase Kinase, domain 1"/>
    <property type="match status" value="1"/>
</dbReference>
<gene>
    <name evidence="3" type="ORF">CBOVIS_LOCUS12317</name>
</gene>
<dbReference type="PROSITE" id="PS50011">
    <property type="entry name" value="PROTEIN_KINASE_DOM"/>
    <property type="match status" value="1"/>
</dbReference>
<dbReference type="InterPro" id="IPR051681">
    <property type="entry name" value="Ser/Thr_Kinases-Pseudokinases"/>
</dbReference>
<keyword evidence="4" id="KW-1185">Reference proteome</keyword>
<dbReference type="InterPro" id="IPR000719">
    <property type="entry name" value="Prot_kinase_dom"/>
</dbReference>
<dbReference type="PRINTS" id="PR00109">
    <property type="entry name" value="TYRKINASE"/>
</dbReference>
<reference evidence="3 4" key="1">
    <citation type="submission" date="2020-04" db="EMBL/GenBank/DDBJ databases">
        <authorList>
            <person name="Laetsch R D."/>
            <person name="Stevens L."/>
            <person name="Kumar S."/>
            <person name="Blaxter L. M."/>
        </authorList>
    </citation>
    <scope>NUCLEOTIDE SEQUENCE [LARGE SCALE GENOMIC DNA]</scope>
</reference>
<protein>
    <recommendedName>
        <fullName evidence="2">Protein kinase domain-containing protein</fullName>
    </recommendedName>
</protein>
<dbReference type="AlphaFoldDB" id="A0A8S1FE05"/>
<dbReference type="InterPro" id="IPR011009">
    <property type="entry name" value="Kinase-like_dom_sf"/>
</dbReference>
<dbReference type="OrthoDB" id="339325at2759"/>
<evidence type="ECO:0000313" key="4">
    <source>
        <dbReference type="Proteomes" id="UP000494206"/>
    </source>
</evidence>
<dbReference type="InterPro" id="IPR001245">
    <property type="entry name" value="Ser-Thr/Tyr_kinase_cat_dom"/>
</dbReference>
<dbReference type="Pfam" id="PF07714">
    <property type="entry name" value="PK_Tyr_Ser-Thr"/>
    <property type="match status" value="1"/>
</dbReference>
<dbReference type="PANTHER" id="PTHR44329">
    <property type="entry name" value="SERINE/THREONINE-PROTEIN KINASE TNNI3K-RELATED"/>
    <property type="match status" value="1"/>
</dbReference>
<dbReference type="Proteomes" id="UP000494206">
    <property type="component" value="Unassembled WGS sequence"/>
</dbReference>
<evidence type="ECO:0000313" key="3">
    <source>
        <dbReference type="EMBL" id="CAB3410858.1"/>
    </source>
</evidence>
<dbReference type="SUPFAM" id="SSF56112">
    <property type="entry name" value="Protein kinase-like (PK-like)"/>
    <property type="match status" value="1"/>
</dbReference>
<dbReference type="PROSITE" id="PS00108">
    <property type="entry name" value="PROTEIN_KINASE_ST"/>
    <property type="match status" value="1"/>
</dbReference>
<sequence length="905" mass="101899">MTSTSAAMVTSLEVVTPDSNTDDQGTFSTVVLSDALVTQSAPSTPIHHREIADQEFNNSSQMALSTQKPPNDYYRVGIGTLRDGIFACFKPVWGIFGRQDIPEVTQSKPEDDWEVPFDAINELQWLGQGSQGAVFRGEFKGKMVAIKKVNEIKEIEIKHLRHLSHKNIIDFYGVCSQKPCYCIIMEYCPNGELGHFLRKNRVDKSTWSGFAREIGEGMHYLHSNKVIHRDLKTPNILLSAENVIKICDFGTSQYQNKDDYTAMSICGTVNWMAPEIYKKEPCNEKVDVYSFGVVLWEMLTKEQPYANIAPMAVMYGVGKNYLQLQMPESAPKGLVLLIKQCLSMKPRNRPSFGHILQHLDILRQELAQMSDDEWFERCDEWNHFAKNIVYPSTITKKNASQIEEDLNRKRSEQLNHIKDIRYMYEQKLERAKKMCKKIQGCFEELKLKETELLEWENHLAEREAMSPGMHNCRANLYPNEGFEEYSSDEEVHSEYCRGSPYRCSQASSSSGAHSASQFSRQSSCRSSAGLKRLPEGAPQGCFLRGENGKSYWEQVRGSPARGSGYSQDSGMWSPAASCSVLNTAGQPVCYAQTIYRGCDGRWSDGRIAQRRRTPGLPKRSSTTFQRDSPARVPHGSNFLRSSSKIHRQSYPVVALSRNTQPPEGEMCACKGQCCGGARAKSMGPLPRARSPTPYDNPTELNVTELMPVSTSYDEALKSAGEAQEITAIHLNERSPTKFVSCNNPIYTPPITTYNNPIRQFDVEENANDIDLMSSLDSRRSPADDADVSEESSSDEEKEKNGNILNISMDSRSSKESEDEIIRHRNYDLMDTSHSTMMSSLERSLEIGATRSDGLSDNERKIQHFKNSIKCHRRTHSNPQAIIHSVIDETLSSSADTDSDDDAVDI</sequence>
<feature type="region of interest" description="Disordered" evidence="1">
    <location>
        <begin position="772"/>
        <end position="818"/>
    </location>
</feature>
<dbReference type="GO" id="GO:0006950">
    <property type="term" value="P:response to stress"/>
    <property type="evidence" value="ECO:0007669"/>
    <property type="project" value="UniProtKB-ARBA"/>
</dbReference>
<dbReference type="PANTHER" id="PTHR44329:SF304">
    <property type="entry name" value="MITOGEN-ACTIVATED PROTEIN KINASE KINASE KINASE 13-LIKE ISOFORM X1"/>
    <property type="match status" value="1"/>
</dbReference>
<feature type="compositionally biased region" description="Acidic residues" evidence="1">
    <location>
        <begin position="783"/>
        <end position="793"/>
    </location>
</feature>
<comment type="caution">
    <text evidence="3">The sequence shown here is derived from an EMBL/GenBank/DDBJ whole genome shotgun (WGS) entry which is preliminary data.</text>
</comment>
<dbReference type="InterPro" id="IPR008271">
    <property type="entry name" value="Ser/Thr_kinase_AS"/>
</dbReference>
<dbReference type="Gene3D" id="1.10.510.10">
    <property type="entry name" value="Transferase(Phosphotransferase) domain 1"/>
    <property type="match status" value="1"/>
</dbReference>
<organism evidence="3 4">
    <name type="scientific">Caenorhabditis bovis</name>
    <dbReference type="NCBI Taxonomy" id="2654633"/>
    <lineage>
        <taxon>Eukaryota</taxon>
        <taxon>Metazoa</taxon>
        <taxon>Ecdysozoa</taxon>
        <taxon>Nematoda</taxon>
        <taxon>Chromadorea</taxon>
        <taxon>Rhabditida</taxon>
        <taxon>Rhabditina</taxon>
        <taxon>Rhabditomorpha</taxon>
        <taxon>Rhabditoidea</taxon>
        <taxon>Rhabditidae</taxon>
        <taxon>Peloderinae</taxon>
        <taxon>Caenorhabditis</taxon>
    </lineage>
</organism>
<dbReference type="GO" id="GO:0005737">
    <property type="term" value="C:cytoplasm"/>
    <property type="evidence" value="ECO:0007669"/>
    <property type="project" value="TreeGrafter"/>
</dbReference>
<evidence type="ECO:0000256" key="1">
    <source>
        <dbReference type="SAM" id="MobiDB-lite"/>
    </source>
</evidence>
<feature type="region of interest" description="Disordered" evidence="1">
    <location>
        <begin position="608"/>
        <end position="638"/>
    </location>
</feature>
<dbReference type="GO" id="GO:0005524">
    <property type="term" value="F:ATP binding"/>
    <property type="evidence" value="ECO:0007669"/>
    <property type="project" value="InterPro"/>
</dbReference>
<name>A0A8S1FE05_9PELO</name>
<evidence type="ECO:0000259" key="2">
    <source>
        <dbReference type="PROSITE" id="PS50011"/>
    </source>
</evidence>